<dbReference type="Proteomes" id="UP000036458">
    <property type="component" value="Chromosome"/>
</dbReference>
<dbReference type="EMBL" id="CP010777">
    <property type="protein sequence ID" value="AKQ47424.1"/>
    <property type="molecule type" value="Genomic_DNA"/>
</dbReference>
<keyword evidence="3" id="KW-1185">Reference proteome</keyword>
<proteinExistence type="predicted"/>
<gene>
    <name evidence="2" type="ORF">TH63_01715</name>
</gene>
<evidence type="ECO:0008006" key="4">
    <source>
        <dbReference type="Google" id="ProtNLM"/>
    </source>
</evidence>
<evidence type="ECO:0000256" key="1">
    <source>
        <dbReference type="SAM" id="Coils"/>
    </source>
</evidence>
<feature type="coiled-coil region" evidence="1">
    <location>
        <begin position="145"/>
        <end position="225"/>
    </location>
</feature>
<keyword evidence="1" id="KW-0175">Coiled coil</keyword>
<reference evidence="2 3" key="1">
    <citation type="submission" date="2015-01" db="EMBL/GenBank/DDBJ databases">
        <title>Rufibacter sp./DG31D/ whole genome sequencing.</title>
        <authorList>
            <person name="Kim M.K."/>
            <person name="Srinivasan S."/>
            <person name="Lee J.-J."/>
        </authorList>
    </citation>
    <scope>NUCLEOTIDE SEQUENCE [LARGE SCALE GENOMIC DNA]</scope>
    <source>
        <strain evidence="2 3">DG31D</strain>
    </source>
</reference>
<protein>
    <recommendedName>
        <fullName evidence="4">DNA repair ATPase</fullName>
    </recommendedName>
</protein>
<sequence>MLVAFFGLTSVARAQRAAVEETEQEINGIKHKGQRLLIQLDPKTVEKAWAGYLKEKSGGAVKGPSMLPTAKAQASKGIYTVEQGRIDTITSNPVRIVSKVEGTREGTQVWWTFDMGNAYLTKKETAKEWAAAEALLQQFARNLYIQDVRQQIADAEKVVVNTQADADRVVRQADELKNKIARNQQKKLDLEAALAANAQELEQLNKDVAQNLKQQQEAQKEVEKMRHAVELVKGKLEKIN</sequence>
<dbReference type="AlphaFoldDB" id="A0A0H4VUC5"/>
<name>A0A0H4VUC5_9BACT</name>
<organism evidence="2 3">
    <name type="scientific">Rufibacter radiotolerans</name>
    <dbReference type="NCBI Taxonomy" id="1379910"/>
    <lineage>
        <taxon>Bacteria</taxon>
        <taxon>Pseudomonadati</taxon>
        <taxon>Bacteroidota</taxon>
        <taxon>Cytophagia</taxon>
        <taxon>Cytophagales</taxon>
        <taxon>Hymenobacteraceae</taxon>
        <taxon>Rufibacter</taxon>
    </lineage>
</organism>
<evidence type="ECO:0000313" key="2">
    <source>
        <dbReference type="EMBL" id="AKQ47424.1"/>
    </source>
</evidence>
<dbReference type="PATRIC" id="fig|1379910.4.peg.359"/>
<dbReference type="STRING" id="1379910.TH63_01715"/>
<evidence type="ECO:0000313" key="3">
    <source>
        <dbReference type="Proteomes" id="UP000036458"/>
    </source>
</evidence>
<dbReference type="KEGG" id="ruf:TH63_01715"/>
<accession>A0A0H4VUC5</accession>